<dbReference type="InterPro" id="IPR010297">
    <property type="entry name" value="DUF900_hydrolase"/>
</dbReference>
<evidence type="ECO:0008006" key="3">
    <source>
        <dbReference type="Google" id="ProtNLM"/>
    </source>
</evidence>
<dbReference type="Proteomes" id="UP000244810">
    <property type="component" value="Unassembled WGS sequence"/>
</dbReference>
<dbReference type="AlphaFoldDB" id="A0A2T7UU62"/>
<comment type="caution">
    <text evidence="1">The sequence shown here is derived from an EMBL/GenBank/DDBJ whole genome shotgun (WGS) entry which is preliminary data.</text>
</comment>
<dbReference type="EMBL" id="QDDR01000003">
    <property type="protein sequence ID" value="PVE48194.1"/>
    <property type="molecule type" value="Genomic_DNA"/>
</dbReference>
<dbReference type="PROSITE" id="PS51257">
    <property type="entry name" value="PROKAR_LIPOPROTEIN"/>
    <property type="match status" value="1"/>
</dbReference>
<name>A0A2T7UU62_9RHOB</name>
<dbReference type="Pfam" id="PF05990">
    <property type="entry name" value="DUF900"/>
    <property type="match status" value="1"/>
</dbReference>
<sequence length="403" mass="44036">MLDDPMRRFLPALLLLLLAACQVREQVDFLQSPGVGNALRPVLVGTTRGADPNQPVPGWERNPQVTYGRYVVSIPPDREVGTIPRQRPRQVADPERHFMLAESVQETPAEFVAALRAELAQQPSNQHEAVVFIHGFNTAFIEGVYRTAQLDYDLRIPGVMLHYSWPSLGAPLAYAHDRDSALFARDGLIDMLHQVRQAGPRRIILMAHSMGSHLLMETLRQMALTRDPTLRQIGGVILISPDVDVELFRQQVRTIGTLPEPFLIITSQRDRILALSASLTGERSRLGNLPDATAVEGLGVTLVDVSAFGQGSGHFTAGSSPALIGLLDQMNALNVALGSENAGSVPLLPATILTLQSTTEVILTPFTEISGEVTGNNRNPRAVMPWWLRNFVAGGHALQDTAR</sequence>
<protein>
    <recommendedName>
        <fullName evidence="3">Alpha/beta hydrolase</fullName>
    </recommendedName>
</protein>
<accession>A0A2T7UU62</accession>
<dbReference type="InterPro" id="IPR029058">
    <property type="entry name" value="AB_hydrolase_fold"/>
</dbReference>
<proteinExistence type="predicted"/>
<keyword evidence="2" id="KW-1185">Reference proteome</keyword>
<dbReference type="PANTHER" id="PTHR36513:SF1">
    <property type="entry name" value="TRANSMEMBRANE PROTEIN"/>
    <property type="match status" value="1"/>
</dbReference>
<gene>
    <name evidence="1" type="ORF">DDE23_08680</name>
</gene>
<evidence type="ECO:0000313" key="2">
    <source>
        <dbReference type="Proteomes" id="UP000244810"/>
    </source>
</evidence>
<evidence type="ECO:0000313" key="1">
    <source>
        <dbReference type="EMBL" id="PVE48194.1"/>
    </source>
</evidence>
<dbReference type="PANTHER" id="PTHR36513">
    <property type="entry name" value="ABC TRANSMEMBRANE TYPE-1 DOMAIN-CONTAINING PROTEIN"/>
    <property type="match status" value="1"/>
</dbReference>
<dbReference type="SUPFAM" id="SSF53474">
    <property type="entry name" value="alpha/beta-Hydrolases"/>
    <property type="match status" value="1"/>
</dbReference>
<dbReference type="Gene3D" id="3.40.50.1820">
    <property type="entry name" value="alpha/beta hydrolase"/>
    <property type="match status" value="1"/>
</dbReference>
<organism evidence="1 2">
    <name type="scientific">Pararhodobacter aggregans</name>
    <dbReference type="NCBI Taxonomy" id="404875"/>
    <lineage>
        <taxon>Bacteria</taxon>
        <taxon>Pseudomonadati</taxon>
        <taxon>Pseudomonadota</taxon>
        <taxon>Alphaproteobacteria</taxon>
        <taxon>Rhodobacterales</taxon>
        <taxon>Paracoccaceae</taxon>
        <taxon>Pararhodobacter</taxon>
    </lineage>
</organism>
<reference evidence="1 2" key="1">
    <citation type="journal article" date="2011" name="Syst. Appl. Microbiol.">
        <title>Defluviimonas denitrificans gen. nov., sp. nov., and Pararhodobacter aggregans gen. nov., sp. nov., non-phototrophic Rhodobacteraceae from the biofilter of a marine aquaculture.</title>
        <authorList>
            <person name="Foesel B.U."/>
            <person name="Drake H.L."/>
            <person name="Schramm A."/>
        </authorList>
    </citation>
    <scope>NUCLEOTIDE SEQUENCE [LARGE SCALE GENOMIC DNA]</scope>
    <source>
        <strain evidence="1 2">D1-19</strain>
    </source>
</reference>